<dbReference type="CDD" id="cd20822">
    <property type="entry name" value="C1_ScPKC1-like_rpt1"/>
    <property type="match status" value="1"/>
</dbReference>
<dbReference type="SMART" id="SM00239">
    <property type="entry name" value="C2"/>
    <property type="match status" value="1"/>
</dbReference>
<dbReference type="InterPro" id="IPR011009">
    <property type="entry name" value="Kinase-like_dom_sf"/>
</dbReference>
<evidence type="ECO:0000256" key="10">
    <source>
        <dbReference type="ARBA" id="ARBA00022833"/>
    </source>
</evidence>
<accession>A0A507CQ67</accession>
<keyword evidence="3" id="KW-0723">Serine/threonine-protein kinase</keyword>
<comment type="catalytic activity">
    <reaction evidence="12">
        <text>L-threonyl-[protein] + ATP = O-phospho-L-threonyl-[protein] + ADP + H(+)</text>
        <dbReference type="Rhea" id="RHEA:46608"/>
        <dbReference type="Rhea" id="RHEA-COMP:11060"/>
        <dbReference type="Rhea" id="RHEA-COMP:11605"/>
        <dbReference type="ChEBI" id="CHEBI:15378"/>
        <dbReference type="ChEBI" id="CHEBI:30013"/>
        <dbReference type="ChEBI" id="CHEBI:30616"/>
        <dbReference type="ChEBI" id="CHEBI:61977"/>
        <dbReference type="ChEBI" id="CHEBI:456216"/>
        <dbReference type="EC" id="2.7.11.13"/>
    </reaction>
</comment>
<dbReference type="Gene3D" id="2.60.40.150">
    <property type="entry name" value="C2 domain"/>
    <property type="match status" value="1"/>
</dbReference>
<dbReference type="Gene3D" id="3.30.60.20">
    <property type="match status" value="2"/>
</dbReference>
<evidence type="ECO:0000256" key="15">
    <source>
        <dbReference type="PROSITE-ProRule" id="PRU10141"/>
    </source>
</evidence>
<evidence type="ECO:0000259" key="21">
    <source>
        <dbReference type="PROSITE" id="PS51285"/>
    </source>
</evidence>
<keyword evidence="10" id="KW-0862">Zinc</keyword>
<feature type="binding site" evidence="15">
    <location>
        <position position="671"/>
    </location>
    <ligand>
        <name>ATP</name>
        <dbReference type="ChEBI" id="CHEBI:30616"/>
    </ligand>
</feature>
<evidence type="ECO:0000259" key="18">
    <source>
        <dbReference type="PROSITE" id="PS50004"/>
    </source>
</evidence>
<dbReference type="PROSITE" id="PS50081">
    <property type="entry name" value="ZF_DAG_PE_2"/>
    <property type="match status" value="2"/>
</dbReference>
<reference evidence="25 26" key="1">
    <citation type="journal article" date="2019" name="Sci. Rep.">
        <title>Comparative genomics of chytrid fungi reveal insights into the obligate biotrophic and pathogenic lifestyle of Synchytrium endobioticum.</title>
        <authorList>
            <person name="van de Vossenberg B.T.L.H."/>
            <person name="Warris S."/>
            <person name="Nguyen H.D.T."/>
            <person name="van Gent-Pelzer M.P.E."/>
            <person name="Joly D.L."/>
            <person name="van de Geest H.C."/>
            <person name="Bonants P.J.M."/>
            <person name="Smith D.S."/>
            <person name="Levesque C.A."/>
            <person name="van der Lee T.A.J."/>
        </authorList>
    </citation>
    <scope>NUCLEOTIDE SEQUENCE [LARGE SCALE GENOMIC DNA]</scope>
    <source>
        <strain evidence="24 26">LEV6574</strain>
        <strain evidence="23 25">MB42</strain>
    </source>
</reference>
<dbReference type="SUPFAM" id="SSF57889">
    <property type="entry name" value="Cysteine-rich domain"/>
    <property type="match status" value="2"/>
</dbReference>
<dbReference type="EMBL" id="QEAN01000276">
    <property type="protein sequence ID" value="TPX41285.1"/>
    <property type="molecule type" value="Genomic_DNA"/>
</dbReference>
<feature type="domain" description="AGC-kinase C-terminal" evidence="21">
    <location>
        <begin position="902"/>
        <end position="973"/>
    </location>
</feature>
<keyword evidence="11 15" id="KW-0067">ATP-binding</keyword>
<dbReference type="Proteomes" id="UP000317494">
    <property type="component" value="Unassembled WGS sequence"/>
</dbReference>
<evidence type="ECO:0000256" key="11">
    <source>
        <dbReference type="ARBA" id="ARBA00022840"/>
    </source>
</evidence>
<evidence type="ECO:0000256" key="12">
    <source>
        <dbReference type="ARBA" id="ARBA00047272"/>
    </source>
</evidence>
<dbReference type="GO" id="GO:0005524">
    <property type="term" value="F:ATP binding"/>
    <property type="evidence" value="ECO:0007669"/>
    <property type="project" value="UniProtKB-UniRule"/>
</dbReference>
<dbReference type="PROSITE" id="PS51285">
    <property type="entry name" value="AGC_KINASE_CTER"/>
    <property type="match status" value="1"/>
</dbReference>
<dbReference type="GO" id="GO:0008270">
    <property type="term" value="F:zinc ion binding"/>
    <property type="evidence" value="ECO:0007669"/>
    <property type="project" value="UniProtKB-KW"/>
</dbReference>
<dbReference type="STRING" id="286115.A0A507CQ67"/>
<dbReference type="Pfam" id="PF00168">
    <property type="entry name" value="C2"/>
    <property type="match status" value="1"/>
</dbReference>
<feature type="coiled-coil region" evidence="16">
    <location>
        <begin position="36"/>
        <end position="63"/>
    </location>
</feature>
<evidence type="ECO:0000256" key="13">
    <source>
        <dbReference type="ARBA" id="ARBA00047470"/>
    </source>
</evidence>
<evidence type="ECO:0000256" key="17">
    <source>
        <dbReference type="SAM" id="MobiDB-lite"/>
    </source>
</evidence>
<dbReference type="InterPro" id="IPR011072">
    <property type="entry name" value="HR1_rho-bd"/>
</dbReference>
<dbReference type="PROSITE" id="PS51860">
    <property type="entry name" value="REM_1"/>
    <property type="match status" value="1"/>
</dbReference>
<evidence type="ECO:0000256" key="14">
    <source>
        <dbReference type="PROSITE-ProRule" id="PRU01207"/>
    </source>
</evidence>
<evidence type="ECO:0000256" key="6">
    <source>
        <dbReference type="ARBA" id="ARBA00022723"/>
    </source>
</evidence>
<evidence type="ECO:0000313" key="24">
    <source>
        <dbReference type="EMBL" id="TPX45196.1"/>
    </source>
</evidence>
<dbReference type="SMART" id="SM00220">
    <property type="entry name" value="S_TKc"/>
    <property type="match status" value="1"/>
</dbReference>
<dbReference type="SUPFAM" id="SSF49562">
    <property type="entry name" value="C2 domain (Calcium/lipid-binding domain, CaLB)"/>
    <property type="match status" value="1"/>
</dbReference>
<dbReference type="GO" id="GO:0004697">
    <property type="term" value="F:diacylglycerol-dependent serine/threonine kinase activity"/>
    <property type="evidence" value="ECO:0007669"/>
    <property type="project" value="UniProtKB-EC"/>
</dbReference>
<sequence>MTSQALKELDGRIAAETAIKAAAVRMVDLLTDRMAKEKCNSDILESEKRLEFLRNQRALLMQRASHSSLLSTSQTVASTSSSATAMPTTGSASSLPEVAVNDYPSAIAKSREAINAATSPLPVFEYLKHDPNYTTPKVKYKLQEVRSKLEIEQRVRDGTEKMNQALANTPNADQRLKDEAAAKMSECAAKVMFLKNAAERYKGLYVDTETSNTSSEANTVSIGASSGNLHPSSSSEALSSPGTPSSTRSARHTLTGHLRLRILTAVNVPGRRTPNTQLFVVVRVDGVARAQTKTSRKDWNEDFDISVDRNQDMEINVYDDDGKLLSLIWFKLHDMEDDIRYVNHRFDGAGSLASLQSNTNLSITPSKQPQQLPSAKESGEGMETWLDMEPGGQIRIRLNFVSDAIYIKNDEGIFRRQPVKKGAFVRGHKFIQQQFYQPLMCSVCNSFLLFGLRCEHCKYTAHKECYRQALKCIIKSYQEARDNTREKSQSAVFNRYHIPHRFENANVSPPAWCNHCGQLLPLGRNQVRRCAECKLQYHRECESVVPNYCGMTAATVDQILKAIEEADQRKRLKFLEEEMQSATLAEKSESMAALSPPASKPLSVPGVDGKRSSGTTTPSVKLPNSSSSLAALKAKKNGLDDFTFLAVLGKGAFGKVMLAEERDSRKVCAIKVLRKDHYIQTQDVESIRAELRVFLIASRGHHPFLVNLYSCFQTKTRVYFVMEYASGGDLMFHIQSGRLSMDRIRFYAAEILLALEYFHQHNVVYRDLKPENVLLTRDGHIKLADYGICRENMRYGDRTNTFCGTPDFMAPEILMGETYTRAVDWWSYGILLYVMWVRKYPFRGDDEREILDAIMDRPIAWPQDRDVDLSNLIQKLLQSNPGKRLGATRADAADIKKHPWFASVDWDALYLRKVEPPFKPSICSATDVSNFDRDFTKEDPLAMTPIFSKLTDADQDSFKAFAYVSDEWGSFTS</sequence>
<evidence type="ECO:0000259" key="22">
    <source>
        <dbReference type="PROSITE" id="PS51860"/>
    </source>
</evidence>
<comment type="catalytic activity">
    <reaction evidence="13">
        <text>L-seryl-[protein] + ATP = O-phospho-L-seryl-[protein] + ADP + H(+)</text>
        <dbReference type="Rhea" id="RHEA:17989"/>
        <dbReference type="Rhea" id="RHEA-COMP:9863"/>
        <dbReference type="Rhea" id="RHEA-COMP:11604"/>
        <dbReference type="ChEBI" id="CHEBI:15378"/>
        <dbReference type="ChEBI" id="CHEBI:29999"/>
        <dbReference type="ChEBI" id="CHEBI:30616"/>
        <dbReference type="ChEBI" id="CHEBI:83421"/>
        <dbReference type="ChEBI" id="CHEBI:456216"/>
        <dbReference type="EC" id="2.7.11.13"/>
    </reaction>
</comment>
<dbReference type="FunFam" id="1.10.510.10:FF:000210">
    <property type="entry name" value="Non-specific serine/threonine protein kinase"/>
    <property type="match status" value="1"/>
</dbReference>
<dbReference type="SMART" id="SM00109">
    <property type="entry name" value="C1"/>
    <property type="match status" value="2"/>
</dbReference>
<keyword evidence="6" id="KW-0479">Metal-binding</keyword>
<keyword evidence="8" id="KW-0863">Zinc-finger</keyword>
<dbReference type="Pfam" id="PF02185">
    <property type="entry name" value="HR1"/>
    <property type="match status" value="1"/>
</dbReference>
<feature type="domain" description="Phorbol-ester/DAG-type" evidence="20">
    <location>
        <begin position="499"/>
        <end position="549"/>
    </location>
</feature>
<keyword evidence="7 15" id="KW-0547">Nucleotide-binding</keyword>
<dbReference type="PANTHER" id="PTHR24351">
    <property type="entry name" value="RIBOSOMAL PROTEIN S6 KINASE"/>
    <property type="match status" value="1"/>
</dbReference>
<proteinExistence type="inferred from homology"/>
<keyword evidence="9" id="KW-0418">Kinase</keyword>
<evidence type="ECO:0000313" key="26">
    <source>
        <dbReference type="Proteomes" id="UP000320475"/>
    </source>
</evidence>
<name>A0A507CQ67_9FUNG</name>
<evidence type="ECO:0000256" key="4">
    <source>
        <dbReference type="ARBA" id="ARBA00022553"/>
    </source>
</evidence>
<evidence type="ECO:0000256" key="16">
    <source>
        <dbReference type="SAM" id="Coils"/>
    </source>
</evidence>
<dbReference type="Gene3D" id="3.30.200.20">
    <property type="entry name" value="Phosphorylase Kinase, domain 1"/>
    <property type="match status" value="1"/>
</dbReference>
<dbReference type="InterPro" id="IPR000961">
    <property type="entry name" value="AGC-kinase_C"/>
</dbReference>
<dbReference type="InterPro" id="IPR035892">
    <property type="entry name" value="C2_domain_sf"/>
</dbReference>
<feature type="compositionally biased region" description="Low complexity" evidence="17">
    <location>
        <begin position="209"/>
        <end position="221"/>
    </location>
</feature>
<dbReference type="SMART" id="SM00133">
    <property type="entry name" value="S_TK_X"/>
    <property type="match status" value="1"/>
</dbReference>
<dbReference type="PROSITE" id="PS50004">
    <property type="entry name" value="C2"/>
    <property type="match status" value="1"/>
</dbReference>
<evidence type="ECO:0000256" key="7">
    <source>
        <dbReference type="ARBA" id="ARBA00022741"/>
    </source>
</evidence>
<dbReference type="InterPro" id="IPR017892">
    <property type="entry name" value="Pkinase_C"/>
</dbReference>
<dbReference type="InterPro" id="IPR017441">
    <property type="entry name" value="Protein_kinase_ATP_BS"/>
</dbReference>
<dbReference type="InterPro" id="IPR008271">
    <property type="entry name" value="Ser/Thr_kinase_AS"/>
</dbReference>
<dbReference type="PROSITE" id="PS00479">
    <property type="entry name" value="ZF_DAG_PE_1"/>
    <property type="match status" value="1"/>
</dbReference>
<keyword evidence="25" id="KW-1185">Reference proteome</keyword>
<gene>
    <name evidence="24" type="ORF">SeLEV6574_g04009</name>
    <name evidence="23" type="ORF">SeMB42_g05627</name>
</gene>
<evidence type="ECO:0000259" key="20">
    <source>
        <dbReference type="PROSITE" id="PS50081"/>
    </source>
</evidence>
<dbReference type="Proteomes" id="UP000320475">
    <property type="component" value="Unassembled WGS sequence"/>
</dbReference>
<dbReference type="Pfam" id="PF00130">
    <property type="entry name" value="C1_1"/>
    <property type="match status" value="2"/>
</dbReference>
<keyword evidence="14 16" id="KW-0175">Coiled coil</keyword>
<feature type="domain" description="REM-1" evidence="22">
    <location>
        <begin position="128"/>
        <end position="207"/>
    </location>
</feature>
<dbReference type="InterPro" id="IPR000008">
    <property type="entry name" value="C2_dom"/>
</dbReference>
<organism evidence="23 25">
    <name type="scientific">Synchytrium endobioticum</name>
    <dbReference type="NCBI Taxonomy" id="286115"/>
    <lineage>
        <taxon>Eukaryota</taxon>
        <taxon>Fungi</taxon>
        <taxon>Fungi incertae sedis</taxon>
        <taxon>Chytridiomycota</taxon>
        <taxon>Chytridiomycota incertae sedis</taxon>
        <taxon>Chytridiomycetes</taxon>
        <taxon>Synchytriales</taxon>
        <taxon>Synchytriaceae</taxon>
        <taxon>Synchytrium</taxon>
    </lineage>
</organism>
<evidence type="ECO:0000256" key="5">
    <source>
        <dbReference type="ARBA" id="ARBA00022679"/>
    </source>
</evidence>
<evidence type="ECO:0000256" key="3">
    <source>
        <dbReference type="ARBA" id="ARBA00022527"/>
    </source>
</evidence>
<dbReference type="InterPro" id="IPR036274">
    <property type="entry name" value="HR1_rpt_sf"/>
</dbReference>
<dbReference type="InterPro" id="IPR000719">
    <property type="entry name" value="Prot_kinase_dom"/>
</dbReference>
<feature type="domain" description="C2" evidence="18">
    <location>
        <begin position="240"/>
        <end position="374"/>
    </location>
</feature>
<dbReference type="EMBL" id="QEAM01000150">
    <property type="protein sequence ID" value="TPX45196.1"/>
    <property type="molecule type" value="Genomic_DNA"/>
</dbReference>
<dbReference type="OrthoDB" id="63267at2759"/>
<dbReference type="GO" id="GO:0007165">
    <property type="term" value="P:signal transduction"/>
    <property type="evidence" value="ECO:0007669"/>
    <property type="project" value="InterPro"/>
</dbReference>
<dbReference type="PROSITE" id="PS50011">
    <property type="entry name" value="PROTEIN_KINASE_DOM"/>
    <property type="match status" value="1"/>
</dbReference>
<feature type="region of interest" description="Disordered" evidence="17">
    <location>
        <begin position="363"/>
        <end position="384"/>
    </location>
</feature>
<evidence type="ECO:0000256" key="9">
    <source>
        <dbReference type="ARBA" id="ARBA00022777"/>
    </source>
</evidence>
<dbReference type="FunFam" id="3.30.200.20:FF:000103">
    <property type="entry name" value="Protein kinase C"/>
    <property type="match status" value="1"/>
</dbReference>
<evidence type="ECO:0000313" key="23">
    <source>
        <dbReference type="EMBL" id="TPX41285.1"/>
    </source>
</evidence>
<dbReference type="SUPFAM" id="SSF56112">
    <property type="entry name" value="Protein kinase-like (PK-like)"/>
    <property type="match status" value="1"/>
</dbReference>
<dbReference type="SUPFAM" id="SSF46585">
    <property type="entry name" value="HR1 repeat"/>
    <property type="match status" value="1"/>
</dbReference>
<dbReference type="VEuPathDB" id="FungiDB:SeMB42_g05627"/>
<comment type="similarity">
    <text evidence="1">Belongs to the protein kinase superfamily. AGC Ser/Thr protein kinase family. PKC subfamily.</text>
</comment>
<dbReference type="CDD" id="cd20823">
    <property type="entry name" value="C1_ScPKC1-like_rpt2"/>
    <property type="match status" value="1"/>
</dbReference>
<keyword evidence="5" id="KW-0808">Transferase</keyword>
<evidence type="ECO:0000256" key="1">
    <source>
        <dbReference type="ARBA" id="ARBA00005490"/>
    </source>
</evidence>
<dbReference type="EC" id="2.7.11.13" evidence="2"/>
<feature type="compositionally biased region" description="Polar residues" evidence="17">
    <location>
        <begin position="612"/>
        <end position="622"/>
    </location>
</feature>
<dbReference type="SMART" id="SM00742">
    <property type="entry name" value="Hr1"/>
    <property type="match status" value="2"/>
</dbReference>
<dbReference type="PROSITE" id="PS00107">
    <property type="entry name" value="PROTEIN_KINASE_ATP"/>
    <property type="match status" value="1"/>
</dbReference>
<feature type="compositionally biased region" description="Polar residues" evidence="17">
    <location>
        <begin position="363"/>
        <end position="373"/>
    </location>
</feature>
<comment type="caution">
    <text evidence="23">The sequence shown here is derived from an EMBL/GenBank/DDBJ whole genome shotgun (WGS) entry which is preliminary data.</text>
</comment>
<evidence type="ECO:0000259" key="19">
    <source>
        <dbReference type="PROSITE" id="PS50011"/>
    </source>
</evidence>
<dbReference type="InterPro" id="IPR046349">
    <property type="entry name" value="C1-like_sf"/>
</dbReference>
<dbReference type="Gene3D" id="1.10.287.160">
    <property type="entry name" value="HR1 repeat"/>
    <property type="match status" value="1"/>
</dbReference>
<feature type="compositionally biased region" description="Low complexity" evidence="17">
    <location>
        <begin position="231"/>
        <end position="246"/>
    </location>
</feature>
<feature type="region of interest" description="Disordered" evidence="17">
    <location>
        <begin position="209"/>
        <end position="250"/>
    </location>
</feature>
<dbReference type="InterPro" id="IPR002219">
    <property type="entry name" value="PKC_DAG/PE"/>
</dbReference>
<dbReference type="AlphaFoldDB" id="A0A507CQ67"/>
<dbReference type="Pfam" id="PF00069">
    <property type="entry name" value="Pkinase"/>
    <property type="match status" value="1"/>
</dbReference>
<feature type="domain" description="Protein kinase" evidence="19">
    <location>
        <begin position="642"/>
        <end position="901"/>
    </location>
</feature>
<evidence type="ECO:0000256" key="2">
    <source>
        <dbReference type="ARBA" id="ARBA00012429"/>
    </source>
</evidence>
<feature type="region of interest" description="Disordered" evidence="17">
    <location>
        <begin position="587"/>
        <end position="622"/>
    </location>
</feature>
<feature type="domain" description="Phorbol-ester/DAG-type" evidence="20">
    <location>
        <begin position="427"/>
        <end position="472"/>
    </location>
</feature>
<keyword evidence="4" id="KW-0597">Phosphoprotein</keyword>
<dbReference type="Pfam" id="PF00433">
    <property type="entry name" value="Pkinase_C"/>
    <property type="match status" value="1"/>
</dbReference>
<dbReference type="Gene3D" id="1.10.510.10">
    <property type="entry name" value="Transferase(Phosphotransferase) domain 1"/>
    <property type="match status" value="1"/>
</dbReference>
<dbReference type="PROSITE" id="PS00108">
    <property type="entry name" value="PROTEIN_KINASE_ST"/>
    <property type="match status" value="1"/>
</dbReference>
<protein>
    <recommendedName>
        <fullName evidence="2">protein kinase C</fullName>
        <ecNumber evidence="2">2.7.11.13</ecNumber>
    </recommendedName>
</protein>
<evidence type="ECO:0000313" key="25">
    <source>
        <dbReference type="Proteomes" id="UP000317494"/>
    </source>
</evidence>
<evidence type="ECO:0000256" key="8">
    <source>
        <dbReference type="ARBA" id="ARBA00022771"/>
    </source>
</evidence>